<evidence type="ECO:0000313" key="3">
    <source>
        <dbReference type="Proteomes" id="UP000305939"/>
    </source>
</evidence>
<dbReference type="EMBL" id="SSMC01000001">
    <property type="protein sequence ID" value="THD69067.1"/>
    <property type="molecule type" value="Genomic_DNA"/>
</dbReference>
<keyword evidence="1" id="KW-0472">Membrane</keyword>
<dbReference type="AlphaFoldDB" id="A0A4S3M4G1"/>
<reference evidence="2 3" key="1">
    <citation type="submission" date="2019-04" db="EMBL/GenBank/DDBJ databases">
        <title>Draft genome sequence of Robertkochia marina CC-AMO-30D.</title>
        <authorList>
            <person name="Hameed A."/>
            <person name="Lin S.-Y."/>
            <person name="Shahina M."/>
            <person name="Lai W.-A."/>
            <person name="Young C.-C."/>
        </authorList>
    </citation>
    <scope>NUCLEOTIDE SEQUENCE [LARGE SCALE GENOMIC DNA]</scope>
    <source>
        <strain evidence="2 3">CC-AMO-30D</strain>
    </source>
</reference>
<dbReference type="Pfam" id="PF14014">
    <property type="entry name" value="DUF4230"/>
    <property type="match status" value="1"/>
</dbReference>
<evidence type="ECO:0000256" key="1">
    <source>
        <dbReference type="SAM" id="Phobius"/>
    </source>
</evidence>
<accession>A0A4S3M4G1</accession>
<keyword evidence="1" id="KW-1133">Transmembrane helix</keyword>
<keyword evidence="3" id="KW-1185">Reference proteome</keyword>
<dbReference type="Proteomes" id="UP000305939">
    <property type="component" value="Unassembled WGS sequence"/>
</dbReference>
<organism evidence="2 3">
    <name type="scientific">Robertkochia marina</name>
    <dbReference type="NCBI Taxonomy" id="1227945"/>
    <lineage>
        <taxon>Bacteria</taxon>
        <taxon>Pseudomonadati</taxon>
        <taxon>Bacteroidota</taxon>
        <taxon>Flavobacteriia</taxon>
        <taxon>Flavobacteriales</taxon>
        <taxon>Flavobacteriaceae</taxon>
        <taxon>Robertkochia</taxon>
    </lineage>
</organism>
<evidence type="ECO:0000313" key="2">
    <source>
        <dbReference type="EMBL" id="THD69067.1"/>
    </source>
</evidence>
<comment type="caution">
    <text evidence="2">The sequence shown here is derived from an EMBL/GenBank/DDBJ whole genome shotgun (WGS) entry which is preliminary data.</text>
</comment>
<dbReference type="RefSeq" id="WP_136334557.1">
    <property type="nucleotide sequence ID" value="NZ_QXMP01000004.1"/>
</dbReference>
<sequence>MSDIIEILIGFFLGGLGMFWLFSIYRSKKSREITHSQGIVLLEKIHNVCKLVTVEGEFAEIYQYENVKERFLRLITSKKKALLVINAKVQVGFDLKKIELKADEAGKKIIMKAFPEPEVLSIEPDVRYYDIKEGLFNWFRTEDLSKVNREAREHILSKVPESGLLDAAKKEALDAVLMIENMVQAIGWKLDYTALEIEGDSRELKLSGSKPKKSSVKS</sequence>
<dbReference type="InterPro" id="IPR025324">
    <property type="entry name" value="DUF4230"/>
</dbReference>
<protein>
    <submittedName>
        <fullName evidence="2">DUF4230 domain-containing protein</fullName>
    </submittedName>
</protein>
<dbReference type="OrthoDB" id="669131at2"/>
<proteinExistence type="predicted"/>
<name>A0A4S3M4G1_9FLAO</name>
<feature type="transmembrane region" description="Helical" evidence="1">
    <location>
        <begin position="6"/>
        <end position="25"/>
    </location>
</feature>
<keyword evidence="1" id="KW-0812">Transmembrane</keyword>
<gene>
    <name evidence="2" type="ORF">E7Z59_01695</name>
</gene>